<dbReference type="GO" id="GO:0045892">
    <property type="term" value="P:negative regulation of DNA-templated transcription"/>
    <property type="evidence" value="ECO:0007669"/>
    <property type="project" value="TreeGrafter"/>
</dbReference>
<dbReference type="GO" id="GO:0003700">
    <property type="term" value="F:DNA-binding transcription factor activity"/>
    <property type="evidence" value="ECO:0007669"/>
    <property type="project" value="InterPro"/>
</dbReference>
<dbReference type="Gene3D" id="1.10.10.10">
    <property type="entry name" value="Winged helix-like DNA-binding domain superfamily/Winged helix DNA-binding domain"/>
    <property type="match status" value="1"/>
</dbReference>
<dbReference type="PANTHER" id="PTHR33202">
    <property type="entry name" value="ZINC UPTAKE REGULATION PROTEIN"/>
    <property type="match status" value="1"/>
</dbReference>
<gene>
    <name evidence="7" type="primary">fur_8</name>
    <name evidence="7" type="ORF">SDC9_32487</name>
</gene>
<evidence type="ECO:0000256" key="1">
    <source>
        <dbReference type="ARBA" id="ARBA00007957"/>
    </source>
</evidence>
<comment type="similarity">
    <text evidence="1">Belongs to the Fur family.</text>
</comment>
<dbReference type="AlphaFoldDB" id="A0A644V639"/>
<name>A0A644V639_9ZZZZ</name>
<keyword evidence="6" id="KW-0804">Transcription</keyword>
<dbReference type="GO" id="GO:1900376">
    <property type="term" value="P:regulation of secondary metabolite biosynthetic process"/>
    <property type="evidence" value="ECO:0007669"/>
    <property type="project" value="TreeGrafter"/>
</dbReference>
<evidence type="ECO:0000256" key="4">
    <source>
        <dbReference type="ARBA" id="ARBA00023015"/>
    </source>
</evidence>
<sequence>MEKAFYRTKQAEKILAYVQKMSGEHITAKDIEKHFAGLDDNIGLATIYRHLEQMADKGVVKKYTVDRNTAACFQFLPPDRNCSEHFHLKCEKCGKLIHFECDEFASIQEHLAKKHGFAVNSLKTVLYGLCDECNKKNGGR</sequence>
<dbReference type="Pfam" id="PF01475">
    <property type="entry name" value="FUR"/>
    <property type="match status" value="1"/>
</dbReference>
<keyword evidence="3" id="KW-0862">Zinc</keyword>
<dbReference type="GO" id="GO:0008270">
    <property type="term" value="F:zinc ion binding"/>
    <property type="evidence" value="ECO:0007669"/>
    <property type="project" value="TreeGrafter"/>
</dbReference>
<dbReference type="InterPro" id="IPR036388">
    <property type="entry name" value="WH-like_DNA-bd_sf"/>
</dbReference>
<organism evidence="7">
    <name type="scientific">bioreactor metagenome</name>
    <dbReference type="NCBI Taxonomy" id="1076179"/>
    <lineage>
        <taxon>unclassified sequences</taxon>
        <taxon>metagenomes</taxon>
        <taxon>ecological metagenomes</taxon>
    </lineage>
</organism>
<evidence type="ECO:0000256" key="6">
    <source>
        <dbReference type="ARBA" id="ARBA00023163"/>
    </source>
</evidence>
<dbReference type="PANTHER" id="PTHR33202:SF7">
    <property type="entry name" value="FERRIC UPTAKE REGULATION PROTEIN"/>
    <property type="match status" value="1"/>
</dbReference>
<dbReference type="InterPro" id="IPR043135">
    <property type="entry name" value="Fur_C"/>
</dbReference>
<dbReference type="EMBL" id="VSSQ01000223">
    <property type="protein sequence ID" value="MPL86505.1"/>
    <property type="molecule type" value="Genomic_DNA"/>
</dbReference>
<evidence type="ECO:0000313" key="7">
    <source>
        <dbReference type="EMBL" id="MPL86505.1"/>
    </source>
</evidence>
<dbReference type="SUPFAM" id="SSF46785">
    <property type="entry name" value="Winged helix' DNA-binding domain"/>
    <property type="match status" value="1"/>
</dbReference>
<dbReference type="GO" id="GO:0000976">
    <property type="term" value="F:transcription cis-regulatory region binding"/>
    <property type="evidence" value="ECO:0007669"/>
    <property type="project" value="TreeGrafter"/>
</dbReference>
<dbReference type="CDD" id="cd07153">
    <property type="entry name" value="Fur_like"/>
    <property type="match status" value="1"/>
</dbReference>
<evidence type="ECO:0000256" key="2">
    <source>
        <dbReference type="ARBA" id="ARBA00022491"/>
    </source>
</evidence>
<keyword evidence="5" id="KW-0238">DNA-binding</keyword>
<evidence type="ECO:0000256" key="5">
    <source>
        <dbReference type="ARBA" id="ARBA00023125"/>
    </source>
</evidence>
<evidence type="ECO:0000256" key="3">
    <source>
        <dbReference type="ARBA" id="ARBA00022833"/>
    </source>
</evidence>
<accession>A0A644V639</accession>
<reference evidence="7" key="1">
    <citation type="submission" date="2019-08" db="EMBL/GenBank/DDBJ databases">
        <authorList>
            <person name="Kucharzyk K."/>
            <person name="Murdoch R.W."/>
            <person name="Higgins S."/>
            <person name="Loffler F."/>
        </authorList>
    </citation>
    <scope>NUCLEOTIDE SEQUENCE</scope>
</reference>
<proteinExistence type="inferred from homology"/>
<dbReference type="Gene3D" id="3.30.1490.190">
    <property type="match status" value="1"/>
</dbReference>
<protein>
    <submittedName>
        <fullName evidence="7">Ferric uptake regulation protein</fullName>
    </submittedName>
</protein>
<dbReference type="InterPro" id="IPR002481">
    <property type="entry name" value="FUR"/>
</dbReference>
<keyword evidence="4" id="KW-0805">Transcription regulation</keyword>
<dbReference type="InterPro" id="IPR036390">
    <property type="entry name" value="WH_DNA-bd_sf"/>
</dbReference>
<keyword evidence="2" id="KW-0678">Repressor</keyword>
<comment type="caution">
    <text evidence="7">The sequence shown here is derived from an EMBL/GenBank/DDBJ whole genome shotgun (WGS) entry which is preliminary data.</text>
</comment>